<dbReference type="AlphaFoldDB" id="A0A8K0UN31"/>
<evidence type="ECO:0000313" key="4">
    <source>
        <dbReference type="Proteomes" id="UP000813824"/>
    </source>
</evidence>
<feature type="transmembrane region" description="Helical" evidence="2">
    <location>
        <begin position="229"/>
        <end position="249"/>
    </location>
</feature>
<evidence type="ECO:0000313" key="3">
    <source>
        <dbReference type="EMBL" id="KAH8097052.1"/>
    </source>
</evidence>
<gene>
    <name evidence="3" type="ORF">BXZ70DRAFT_895237</name>
</gene>
<feature type="region of interest" description="Disordered" evidence="1">
    <location>
        <begin position="349"/>
        <end position="368"/>
    </location>
</feature>
<feature type="transmembrane region" description="Helical" evidence="2">
    <location>
        <begin position="116"/>
        <end position="137"/>
    </location>
</feature>
<evidence type="ECO:0000256" key="1">
    <source>
        <dbReference type="SAM" id="MobiDB-lite"/>
    </source>
</evidence>
<dbReference type="EMBL" id="JAEVFJ010000021">
    <property type="protein sequence ID" value="KAH8097052.1"/>
    <property type="molecule type" value="Genomic_DNA"/>
</dbReference>
<feature type="transmembrane region" description="Helical" evidence="2">
    <location>
        <begin position="23"/>
        <end position="43"/>
    </location>
</feature>
<sequence length="368" mass="40698">MATSVQGGGYANETSLQVFADKAVIYGVGLGFIGYGVLVTLYFQCLELLWKEKKNASPRSRQSWILLSYITLLFVIGSIENGVNMFGSMDTFVINRDYPGGPGQFEQDQFALHYKAIGYVVSIIGFWLADGLMVFRFCTVFGTKWWKRLLPIVLYVASIATSIMLLHAVLSPNKALWFSSGFDLLLAYCIITITINVLLTFSIVLYLVYMRFTLRKTFGPSHTSPYFSISAMLIESALLLTVFTLAYLVPTSKHSSVGLIFVRLLPQIQLIAPLLIILRVAHGRAWTRATAQLTMHEGGTMGRPSISFMSAVTTTAVDVEGQEHRKSLHCQCESVVGSSHTELVEEGKEVMSGHRHHSEGFGGGDSHV</sequence>
<keyword evidence="2" id="KW-0472">Membrane</keyword>
<name>A0A8K0UN31_9AGAR</name>
<feature type="transmembrane region" description="Helical" evidence="2">
    <location>
        <begin position="64"/>
        <end position="83"/>
    </location>
</feature>
<comment type="caution">
    <text evidence="3">The sequence shown here is derived from an EMBL/GenBank/DDBJ whole genome shotgun (WGS) entry which is preliminary data.</text>
</comment>
<proteinExistence type="predicted"/>
<feature type="transmembrane region" description="Helical" evidence="2">
    <location>
        <begin position="149"/>
        <end position="170"/>
    </location>
</feature>
<reference evidence="3" key="1">
    <citation type="journal article" date="2021" name="New Phytol.">
        <title>Evolutionary innovations through gain and loss of genes in the ectomycorrhizal Boletales.</title>
        <authorList>
            <person name="Wu G."/>
            <person name="Miyauchi S."/>
            <person name="Morin E."/>
            <person name="Kuo A."/>
            <person name="Drula E."/>
            <person name="Varga T."/>
            <person name="Kohler A."/>
            <person name="Feng B."/>
            <person name="Cao Y."/>
            <person name="Lipzen A."/>
            <person name="Daum C."/>
            <person name="Hundley H."/>
            <person name="Pangilinan J."/>
            <person name="Johnson J."/>
            <person name="Barry K."/>
            <person name="LaButti K."/>
            <person name="Ng V."/>
            <person name="Ahrendt S."/>
            <person name="Min B."/>
            <person name="Choi I.G."/>
            <person name="Park H."/>
            <person name="Plett J.M."/>
            <person name="Magnuson J."/>
            <person name="Spatafora J.W."/>
            <person name="Nagy L.G."/>
            <person name="Henrissat B."/>
            <person name="Grigoriev I.V."/>
            <person name="Yang Z.L."/>
            <person name="Xu J."/>
            <person name="Martin F.M."/>
        </authorList>
    </citation>
    <scope>NUCLEOTIDE SEQUENCE</scope>
    <source>
        <strain evidence="3">KKN 215</strain>
    </source>
</reference>
<keyword evidence="4" id="KW-1185">Reference proteome</keyword>
<organism evidence="3 4">
    <name type="scientific">Cristinia sonorae</name>
    <dbReference type="NCBI Taxonomy" id="1940300"/>
    <lineage>
        <taxon>Eukaryota</taxon>
        <taxon>Fungi</taxon>
        <taxon>Dikarya</taxon>
        <taxon>Basidiomycota</taxon>
        <taxon>Agaricomycotina</taxon>
        <taxon>Agaricomycetes</taxon>
        <taxon>Agaricomycetidae</taxon>
        <taxon>Agaricales</taxon>
        <taxon>Pleurotineae</taxon>
        <taxon>Stephanosporaceae</taxon>
        <taxon>Cristinia</taxon>
    </lineage>
</organism>
<keyword evidence="2" id="KW-1133">Transmembrane helix</keyword>
<feature type="transmembrane region" description="Helical" evidence="2">
    <location>
        <begin position="185"/>
        <end position="209"/>
    </location>
</feature>
<dbReference type="OrthoDB" id="3267806at2759"/>
<evidence type="ECO:0000256" key="2">
    <source>
        <dbReference type="SAM" id="Phobius"/>
    </source>
</evidence>
<feature type="transmembrane region" description="Helical" evidence="2">
    <location>
        <begin position="255"/>
        <end position="278"/>
    </location>
</feature>
<dbReference type="Proteomes" id="UP000813824">
    <property type="component" value="Unassembled WGS sequence"/>
</dbReference>
<keyword evidence="2" id="KW-0812">Transmembrane</keyword>
<accession>A0A8K0UN31</accession>
<protein>
    <submittedName>
        <fullName evidence="3">Uncharacterized protein</fullName>
    </submittedName>
</protein>